<dbReference type="EMBL" id="MRTF01000005">
    <property type="protein sequence ID" value="OME92044.1"/>
    <property type="molecule type" value="Genomic_DNA"/>
</dbReference>
<name>A0A1R1B0T7_PAELA</name>
<sequence length="134" mass="15286">MVKWRCYPNHLQKERFLTEAALSSESCEGCPLKKTCAKAQGDREITVSLKYLRYKQQAREKLRSEEGHALSVQRMVEPESVFGQIKNNRGFRRFLLRGLHKVSLEVGWLSLACNLLKKAANDHNRSHSGVGITS</sequence>
<dbReference type="PANTHER" id="PTHR33408:SF2">
    <property type="entry name" value="TRANSPOSASE DDE DOMAIN-CONTAINING PROTEIN"/>
    <property type="match status" value="1"/>
</dbReference>
<accession>A0A1R1B0T7</accession>
<dbReference type="PANTHER" id="PTHR33408">
    <property type="entry name" value="TRANSPOSASE"/>
    <property type="match status" value="1"/>
</dbReference>
<dbReference type="InterPro" id="IPR025668">
    <property type="entry name" value="Tnp_DDE_dom"/>
</dbReference>
<evidence type="ECO:0000313" key="2">
    <source>
        <dbReference type="EMBL" id="OME92044.1"/>
    </source>
</evidence>
<reference evidence="2 3" key="1">
    <citation type="submission" date="2016-11" db="EMBL/GenBank/DDBJ databases">
        <title>Paenibacillus species isolates.</title>
        <authorList>
            <person name="Beno S.M."/>
        </authorList>
    </citation>
    <scope>NUCLEOTIDE SEQUENCE [LARGE SCALE GENOMIC DNA]</scope>
    <source>
        <strain evidence="2 3">FSL F4-0100</strain>
    </source>
</reference>
<evidence type="ECO:0000313" key="3">
    <source>
        <dbReference type="Proteomes" id="UP000187074"/>
    </source>
</evidence>
<dbReference type="AlphaFoldDB" id="A0A1R1B0T7"/>
<organism evidence="2 3">
    <name type="scientific">Paenibacillus lautus</name>
    <name type="common">Bacillus lautus</name>
    <dbReference type="NCBI Taxonomy" id="1401"/>
    <lineage>
        <taxon>Bacteria</taxon>
        <taxon>Bacillati</taxon>
        <taxon>Bacillota</taxon>
        <taxon>Bacilli</taxon>
        <taxon>Bacillales</taxon>
        <taxon>Paenibacillaceae</taxon>
        <taxon>Paenibacillus</taxon>
    </lineage>
</organism>
<dbReference type="STRING" id="1401.BK123_15530"/>
<dbReference type="RefSeq" id="WP_076323305.1">
    <property type="nucleotide sequence ID" value="NZ_MRTF01000005.1"/>
</dbReference>
<feature type="domain" description="Transposase DDE" evidence="1">
    <location>
        <begin position="12"/>
        <end position="117"/>
    </location>
</feature>
<gene>
    <name evidence="2" type="ORF">BK123_15530</name>
</gene>
<proteinExistence type="predicted"/>
<comment type="caution">
    <text evidence="2">The sequence shown here is derived from an EMBL/GenBank/DDBJ whole genome shotgun (WGS) entry which is preliminary data.</text>
</comment>
<dbReference type="Proteomes" id="UP000187074">
    <property type="component" value="Unassembled WGS sequence"/>
</dbReference>
<dbReference type="Pfam" id="PF13751">
    <property type="entry name" value="DDE_Tnp_1_6"/>
    <property type="match status" value="1"/>
</dbReference>
<protein>
    <recommendedName>
        <fullName evidence="1">Transposase DDE domain-containing protein</fullName>
    </recommendedName>
</protein>
<evidence type="ECO:0000259" key="1">
    <source>
        <dbReference type="Pfam" id="PF13751"/>
    </source>
</evidence>